<feature type="region of interest" description="Disordered" evidence="1">
    <location>
        <begin position="1"/>
        <end position="58"/>
    </location>
</feature>
<feature type="compositionally biased region" description="Polar residues" evidence="1">
    <location>
        <begin position="47"/>
        <end position="58"/>
    </location>
</feature>
<name>A0A2N1MHM8_9GLOM</name>
<organism evidence="2 3">
    <name type="scientific">Rhizophagus irregularis</name>
    <dbReference type="NCBI Taxonomy" id="588596"/>
    <lineage>
        <taxon>Eukaryota</taxon>
        <taxon>Fungi</taxon>
        <taxon>Fungi incertae sedis</taxon>
        <taxon>Mucoromycota</taxon>
        <taxon>Glomeromycotina</taxon>
        <taxon>Glomeromycetes</taxon>
        <taxon>Glomerales</taxon>
        <taxon>Glomeraceae</taxon>
        <taxon>Rhizophagus</taxon>
    </lineage>
</organism>
<evidence type="ECO:0000313" key="2">
    <source>
        <dbReference type="EMBL" id="PKK61134.1"/>
    </source>
</evidence>
<accession>A0A2N1MHM8</accession>
<gene>
    <name evidence="2" type="ORF">RhiirC2_792261</name>
</gene>
<comment type="caution">
    <text evidence="2">The sequence shown here is derived from an EMBL/GenBank/DDBJ whole genome shotgun (WGS) entry which is preliminary data.</text>
</comment>
<feature type="region of interest" description="Disordered" evidence="1">
    <location>
        <begin position="107"/>
        <end position="133"/>
    </location>
</feature>
<feature type="compositionally biased region" description="Basic and acidic residues" evidence="1">
    <location>
        <begin position="34"/>
        <end position="46"/>
    </location>
</feature>
<dbReference type="VEuPathDB" id="FungiDB:FUN_010052"/>
<evidence type="ECO:0000313" key="3">
    <source>
        <dbReference type="Proteomes" id="UP000233469"/>
    </source>
</evidence>
<dbReference type="Proteomes" id="UP000233469">
    <property type="component" value="Unassembled WGS sequence"/>
</dbReference>
<dbReference type="AlphaFoldDB" id="A0A2N1MHM8"/>
<dbReference type="EMBL" id="LLXL01002325">
    <property type="protein sequence ID" value="PKK61134.1"/>
    <property type="molecule type" value="Genomic_DNA"/>
</dbReference>
<proteinExistence type="predicted"/>
<evidence type="ECO:0000256" key="1">
    <source>
        <dbReference type="SAM" id="MobiDB-lite"/>
    </source>
</evidence>
<dbReference type="VEuPathDB" id="FungiDB:RhiirA1_464649"/>
<feature type="compositionally biased region" description="Basic residues" evidence="1">
    <location>
        <begin position="1"/>
        <end position="13"/>
    </location>
</feature>
<protein>
    <submittedName>
        <fullName evidence="2">Uncharacterized protein</fullName>
    </submittedName>
</protein>
<sequence>MAGRNRGRGRGRGRIQSQNCSKIQIRGRGRIKKNSSDDEKNQKENKSTLSQLPSLEQNDTGPFHLSLTVPTLQKNILISLPTSVSIPKSLFSSTQSNLKNTIKINSNTLYSDDDNGNQTDDSTVSSQGSANENESTLLHANTTSDSQLSEIKDAIGSSDKNLKTVLSNKKEHGWIDLKTYCMLNYKYPTKEQAKEASLRILTKFQSEKIKLIMASNAWDLLIENGILSEVITNLTSLRGGIVSKIKQKVFEVFGYSLEYIDSDAS</sequence>
<reference evidence="2 3" key="1">
    <citation type="submission" date="2016-04" db="EMBL/GenBank/DDBJ databases">
        <title>Genome analyses suggest a sexual origin of heterokaryosis in a supposedly ancient asexual fungus.</title>
        <authorList>
            <person name="Ropars J."/>
            <person name="Sedzielewska K."/>
            <person name="Noel J."/>
            <person name="Charron P."/>
            <person name="Farinelli L."/>
            <person name="Marton T."/>
            <person name="Kruger M."/>
            <person name="Pelin A."/>
            <person name="Brachmann A."/>
            <person name="Corradi N."/>
        </authorList>
    </citation>
    <scope>NUCLEOTIDE SEQUENCE [LARGE SCALE GENOMIC DNA]</scope>
    <source>
        <strain evidence="2 3">C2</strain>
    </source>
</reference>
<dbReference type="VEuPathDB" id="FungiDB:RhiirFUN_021878"/>
<reference evidence="2 3" key="2">
    <citation type="submission" date="2017-10" db="EMBL/GenBank/DDBJ databases">
        <title>Extensive intraspecific genome diversity in a model arbuscular mycorrhizal fungus.</title>
        <authorList>
            <person name="Chen E.C.H."/>
            <person name="Morin E."/>
            <person name="Baudet D."/>
            <person name="Noel J."/>
            <person name="Ndikumana S."/>
            <person name="Charron P."/>
            <person name="St-Onge C."/>
            <person name="Giorgi J."/>
            <person name="Grigoriev I.V."/>
            <person name="Roux C."/>
            <person name="Martin F.M."/>
            <person name="Corradi N."/>
        </authorList>
    </citation>
    <scope>NUCLEOTIDE SEQUENCE [LARGE SCALE GENOMIC DNA]</scope>
    <source>
        <strain evidence="2 3">C2</strain>
    </source>
</reference>